<sequence length="295" mass="32418">MRYRSAVILSSKYLVLLLITLIACTKDIGPEDLDPEPTIKDKIGGYVQKGPFINGTAVVISELDSSLNPTGRNFNTQIVDNKGTFEIRDIELFSNYVELRTDGFYFNEIEGQKSAAQLTLFALADVSNQSSINVNILTHLEKSRVVYLIGDGLSFSDAKAQAQSEVLNIFGVDGTGIDNSETLDISQPGEENALLMAISVILQGNRTVADLTEIMANISTDIREDGILNSKSTFDSLYEQAYSLNLQEIRTNITNRYESIGVNASIGNFENYIIDFLNPFEITHESTPASCNGES</sequence>
<protein>
    <submittedName>
        <fullName evidence="1">Uncharacterized protein</fullName>
    </submittedName>
</protein>
<reference evidence="1" key="1">
    <citation type="journal article" date="2015" name="Nature">
        <title>Complex archaea that bridge the gap between prokaryotes and eukaryotes.</title>
        <authorList>
            <person name="Spang A."/>
            <person name="Saw J.H."/>
            <person name="Jorgensen S.L."/>
            <person name="Zaremba-Niedzwiedzka K."/>
            <person name="Martijn J."/>
            <person name="Lind A.E."/>
            <person name="van Eijk R."/>
            <person name="Schleper C."/>
            <person name="Guy L."/>
            <person name="Ettema T.J."/>
        </authorList>
    </citation>
    <scope>NUCLEOTIDE SEQUENCE</scope>
</reference>
<dbReference type="PROSITE" id="PS51257">
    <property type="entry name" value="PROKAR_LIPOPROTEIN"/>
    <property type="match status" value="1"/>
</dbReference>
<accession>A0A0F9KZT3</accession>
<organism evidence="1">
    <name type="scientific">marine sediment metagenome</name>
    <dbReference type="NCBI Taxonomy" id="412755"/>
    <lineage>
        <taxon>unclassified sequences</taxon>
        <taxon>metagenomes</taxon>
        <taxon>ecological metagenomes</taxon>
    </lineage>
</organism>
<evidence type="ECO:0000313" key="1">
    <source>
        <dbReference type="EMBL" id="KKM87193.1"/>
    </source>
</evidence>
<comment type="caution">
    <text evidence="1">The sequence shown here is derived from an EMBL/GenBank/DDBJ whole genome shotgun (WGS) entry which is preliminary data.</text>
</comment>
<dbReference type="AlphaFoldDB" id="A0A0F9KZT3"/>
<gene>
    <name evidence="1" type="ORF">LCGC14_1271350</name>
</gene>
<feature type="non-terminal residue" evidence="1">
    <location>
        <position position="295"/>
    </location>
</feature>
<dbReference type="EMBL" id="LAZR01007138">
    <property type="protein sequence ID" value="KKM87193.1"/>
    <property type="molecule type" value="Genomic_DNA"/>
</dbReference>
<proteinExistence type="predicted"/>
<name>A0A0F9KZT3_9ZZZZ</name>